<name>A0A918X7L0_9ACTN</name>
<keyword evidence="3" id="KW-0804">Transcription</keyword>
<evidence type="ECO:0000256" key="1">
    <source>
        <dbReference type="ARBA" id="ARBA00023015"/>
    </source>
</evidence>
<dbReference type="SMART" id="SM00342">
    <property type="entry name" value="HTH_ARAC"/>
    <property type="match status" value="1"/>
</dbReference>
<keyword evidence="1" id="KW-0805">Transcription regulation</keyword>
<evidence type="ECO:0000256" key="2">
    <source>
        <dbReference type="ARBA" id="ARBA00023125"/>
    </source>
</evidence>
<dbReference type="SUPFAM" id="SSF46689">
    <property type="entry name" value="Homeodomain-like"/>
    <property type="match status" value="1"/>
</dbReference>
<dbReference type="PANTHER" id="PTHR46796">
    <property type="entry name" value="HTH-TYPE TRANSCRIPTIONAL ACTIVATOR RHAS-RELATED"/>
    <property type="match status" value="1"/>
</dbReference>
<accession>A0A918X7L0</accession>
<dbReference type="InterPro" id="IPR009057">
    <property type="entry name" value="Homeodomain-like_sf"/>
</dbReference>
<keyword evidence="6" id="KW-1185">Reference proteome</keyword>
<dbReference type="EMBL" id="BMXL01000001">
    <property type="protein sequence ID" value="GHD15662.1"/>
    <property type="molecule type" value="Genomic_DNA"/>
</dbReference>
<dbReference type="Gene3D" id="1.10.10.60">
    <property type="entry name" value="Homeodomain-like"/>
    <property type="match status" value="1"/>
</dbReference>
<evidence type="ECO:0000313" key="6">
    <source>
        <dbReference type="Proteomes" id="UP000654947"/>
    </source>
</evidence>
<sequence>MSEADSGRDRLRELLDAVLDEDSTTLADMAGRAFSSPFHFTRTLSRQTGESPVALRRRVLLERAAWQIGRGGSVTEAAFGAGYGSVEGFTRAFTRTFGRPPSATGPGSATWAPAPNGIHLHPPVHLWVEQNPRRHTGMDVTALQVHHDVEDTAALIDLAAGLTEEQYRHEWFPDLTVLSWDGPEGSIAACLHRLVHTKEVWLASVEGGDLPAPGGDTAGELRERHARVARRWVATTADIDRRGAWGDRIVDAICDPPESFLLGGIIAHVLTFAGHRRQMVRHMLRACGSGAGHGDPLEWLQDRNGGRGGTP</sequence>
<dbReference type="InterPro" id="IPR024775">
    <property type="entry name" value="DinB-like"/>
</dbReference>
<dbReference type="GO" id="GO:0003700">
    <property type="term" value="F:DNA-binding transcription factor activity"/>
    <property type="evidence" value="ECO:0007669"/>
    <property type="project" value="InterPro"/>
</dbReference>
<evidence type="ECO:0000313" key="5">
    <source>
        <dbReference type="EMBL" id="GHD15662.1"/>
    </source>
</evidence>
<dbReference type="RefSeq" id="WP_193517163.1">
    <property type="nucleotide sequence ID" value="NZ_BMXL01000001.1"/>
</dbReference>
<dbReference type="InterPro" id="IPR050204">
    <property type="entry name" value="AraC_XylS_family_regulators"/>
</dbReference>
<dbReference type="PROSITE" id="PS01124">
    <property type="entry name" value="HTH_ARAC_FAMILY_2"/>
    <property type="match status" value="1"/>
</dbReference>
<protein>
    <submittedName>
        <fullName evidence="5">AraC family transcriptional regulator</fullName>
    </submittedName>
</protein>
<organism evidence="5 6">
    <name type="scientific">Nocardiopsis kunsanensis</name>
    <dbReference type="NCBI Taxonomy" id="141693"/>
    <lineage>
        <taxon>Bacteria</taxon>
        <taxon>Bacillati</taxon>
        <taxon>Actinomycetota</taxon>
        <taxon>Actinomycetes</taxon>
        <taxon>Streptosporangiales</taxon>
        <taxon>Nocardiopsidaceae</taxon>
        <taxon>Nocardiopsis</taxon>
    </lineage>
</organism>
<feature type="domain" description="HTH araC/xylS-type" evidence="4">
    <location>
        <begin position="9"/>
        <end position="107"/>
    </location>
</feature>
<proteinExistence type="predicted"/>
<keyword evidence="2" id="KW-0238">DNA-binding</keyword>
<dbReference type="AlphaFoldDB" id="A0A918X7L0"/>
<dbReference type="Pfam" id="PF12867">
    <property type="entry name" value="DinB_2"/>
    <property type="match status" value="1"/>
</dbReference>
<gene>
    <name evidence="5" type="ORF">GCM10007147_03290</name>
</gene>
<dbReference type="GO" id="GO:0043565">
    <property type="term" value="F:sequence-specific DNA binding"/>
    <property type="evidence" value="ECO:0007669"/>
    <property type="project" value="InterPro"/>
</dbReference>
<evidence type="ECO:0000259" key="4">
    <source>
        <dbReference type="PROSITE" id="PS01124"/>
    </source>
</evidence>
<reference evidence="5 6" key="1">
    <citation type="journal article" date="2014" name="Int. J. Syst. Evol. Microbiol.">
        <title>Complete genome sequence of Corynebacterium casei LMG S-19264T (=DSM 44701T), isolated from a smear-ripened cheese.</title>
        <authorList>
            <consortium name="US DOE Joint Genome Institute (JGI-PGF)"/>
            <person name="Walter F."/>
            <person name="Albersmeier A."/>
            <person name="Kalinowski J."/>
            <person name="Ruckert C."/>
        </authorList>
    </citation>
    <scope>NUCLEOTIDE SEQUENCE [LARGE SCALE GENOMIC DNA]</scope>
    <source>
        <strain evidence="5 6">KCTC 19473</strain>
    </source>
</reference>
<comment type="caution">
    <text evidence="5">The sequence shown here is derived from an EMBL/GenBank/DDBJ whole genome shotgun (WGS) entry which is preliminary data.</text>
</comment>
<dbReference type="Proteomes" id="UP000654947">
    <property type="component" value="Unassembled WGS sequence"/>
</dbReference>
<dbReference type="InterPro" id="IPR018060">
    <property type="entry name" value="HTH_AraC"/>
</dbReference>
<evidence type="ECO:0000256" key="3">
    <source>
        <dbReference type="ARBA" id="ARBA00023163"/>
    </source>
</evidence>
<dbReference type="Pfam" id="PF12833">
    <property type="entry name" value="HTH_18"/>
    <property type="match status" value="1"/>
</dbReference>